<name>A0A1G6B1L0_9HYPH</name>
<dbReference type="RefSeq" id="WP_425284968.1">
    <property type="nucleotide sequence ID" value="NZ_FMXQ01000002.1"/>
</dbReference>
<dbReference type="InterPro" id="IPR036714">
    <property type="entry name" value="SDH_sf"/>
</dbReference>
<dbReference type="GO" id="GO:0006099">
    <property type="term" value="P:tricarboxylic acid cycle"/>
    <property type="evidence" value="ECO:0007669"/>
    <property type="project" value="TreeGrafter"/>
</dbReference>
<evidence type="ECO:0000256" key="3">
    <source>
        <dbReference type="ARBA" id="ARBA00023186"/>
    </source>
</evidence>
<dbReference type="STRING" id="665467.SAMN02982931_01104"/>
<evidence type="ECO:0000313" key="5">
    <source>
        <dbReference type="Proteomes" id="UP000199071"/>
    </source>
</evidence>
<reference evidence="4 5" key="1">
    <citation type="submission" date="2016-10" db="EMBL/GenBank/DDBJ databases">
        <authorList>
            <person name="de Groot N.N."/>
        </authorList>
    </citation>
    <scope>NUCLEOTIDE SEQUENCE [LARGE SCALE GENOMIC DNA]</scope>
    <source>
        <strain evidence="4 5">ATCC 35022</strain>
    </source>
</reference>
<protein>
    <recommendedName>
        <fullName evidence="2">FAD assembly factor SdhE</fullName>
    </recommendedName>
</protein>
<gene>
    <name evidence="4" type="ORF">SAMN02982931_01104</name>
</gene>
<evidence type="ECO:0000256" key="2">
    <source>
        <dbReference type="ARBA" id="ARBA00019418"/>
    </source>
</evidence>
<dbReference type="Gene3D" id="1.10.150.250">
    <property type="entry name" value="Flavinator of succinate dehydrogenase"/>
    <property type="match status" value="1"/>
</dbReference>
<dbReference type="SUPFAM" id="SSF109910">
    <property type="entry name" value="YgfY-like"/>
    <property type="match status" value="1"/>
</dbReference>
<dbReference type="FunFam" id="1.10.150.250:FF:000004">
    <property type="entry name" value="Succinate dehydrogenase assembly factor 2, mitochondrial"/>
    <property type="match status" value="1"/>
</dbReference>
<dbReference type="Proteomes" id="UP000199071">
    <property type="component" value="Unassembled WGS sequence"/>
</dbReference>
<sequence length="91" mass="10354">MAEAETGLDARRKRLIFRAWHRGTRETDLILGRFADAHVAEFSDADMADFERLLDVPDPDIFVWVTGAGPVPKEDVSPVVERLIAFHHQVR</sequence>
<organism evidence="4 5">
    <name type="scientific">Bauldia litoralis</name>
    <dbReference type="NCBI Taxonomy" id="665467"/>
    <lineage>
        <taxon>Bacteria</taxon>
        <taxon>Pseudomonadati</taxon>
        <taxon>Pseudomonadota</taxon>
        <taxon>Alphaproteobacteria</taxon>
        <taxon>Hyphomicrobiales</taxon>
        <taxon>Kaistiaceae</taxon>
        <taxon>Bauldia</taxon>
    </lineage>
</organism>
<keyword evidence="3" id="KW-0143">Chaperone</keyword>
<comment type="similarity">
    <text evidence="1">Belongs to the SdhE FAD assembly factor family.</text>
</comment>
<dbReference type="PANTHER" id="PTHR12469">
    <property type="entry name" value="PROTEIN EMI5 HOMOLOG, MITOCHONDRIAL"/>
    <property type="match status" value="1"/>
</dbReference>
<dbReference type="Pfam" id="PF03937">
    <property type="entry name" value="Sdh5"/>
    <property type="match status" value="1"/>
</dbReference>
<accession>A0A1G6B1L0</accession>
<dbReference type="EMBL" id="FMXQ01000002">
    <property type="protein sequence ID" value="SDB14455.1"/>
    <property type="molecule type" value="Genomic_DNA"/>
</dbReference>
<evidence type="ECO:0000256" key="1">
    <source>
        <dbReference type="ARBA" id="ARBA00008571"/>
    </source>
</evidence>
<dbReference type="AlphaFoldDB" id="A0A1G6B1L0"/>
<dbReference type="InterPro" id="IPR005631">
    <property type="entry name" value="SDH"/>
</dbReference>
<proteinExistence type="inferred from homology"/>
<keyword evidence="5" id="KW-1185">Reference proteome</keyword>
<evidence type="ECO:0000313" key="4">
    <source>
        <dbReference type="EMBL" id="SDB14455.1"/>
    </source>
</evidence>
<dbReference type="PANTHER" id="PTHR12469:SF2">
    <property type="entry name" value="SUCCINATE DEHYDROGENASE ASSEMBLY FACTOR 2, MITOCHONDRIAL"/>
    <property type="match status" value="1"/>
</dbReference>